<dbReference type="AlphaFoldDB" id="A0A4Q7ZD22"/>
<dbReference type="SUPFAM" id="SSF49478">
    <property type="entry name" value="Cna protein B-type domain"/>
    <property type="match status" value="1"/>
</dbReference>
<dbReference type="Gene3D" id="2.60.40.1120">
    <property type="entry name" value="Carboxypeptidase-like, regulatory domain"/>
    <property type="match status" value="1"/>
</dbReference>
<organism evidence="3 4">
    <name type="scientific">Fluviicoccus keumensis</name>
    <dbReference type="NCBI Taxonomy" id="1435465"/>
    <lineage>
        <taxon>Bacteria</taxon>
        <taxon>Pseudomonadati</taxon>
        <taxon>Pseudomonadota</taxon>
        <taxon>Gammaproteobacteria</taxon>
        <taxon>Moraxellales</taxon>
        <taxon>Moraxellaceae</taxon>
        <taxon>Fluviicoccus</taxon>
    </lineage>
</organism>
<evidence type="ECO:0000256" key="2">
    <source>
        <dbReference type="SAM" id="SignalP"/>
    </source>
</evidence>
<keyword evidence="2" id="KW-0732">Signal</keyword>
<keyword evidence="3" id="KW-0121">Carboxypeptidase</keyword>
<gene>
    <name evidence="3" type="ORF">EV700_0872</name>
</gene>
<feature type="chain" id="PRO_5020639587" evidence="2">
    <location>
        <begin position="30"/>
        <end position="162"/>
    </location>
</feature>
<keyword evidence="3" id="KW-0378">Hydrolase</keyword>
<keyword evidence="3" id="KW-0645">Protease</keyword>
<dbReference type="OrthoDB" id="9768147at2"/>
<dbReference type="EMBL" id="SHKX01000010">
    <property type="protein sequence ID" value="RZU47905.1"/>
    <property type="molecule type" value="Genomic_DNA"/>
</dbReference>
<evidence type="ECO:0000313" key="3">
    <source>
        <dbReference type="EMBL" id="RZU47905.1"/>
    </source>
</evidence>
<evidence type="ECO:0000256" key="1">
    <source>
        <dbReference type="SAM" id="MobiDB-lite"/>
    </source>
</evidence>
<name>A0A4Q7ZD22_9GAMM</name>
<proteinExistence type="predicted"/>
<sequence>MPGLTGEIAMKLKLTLTACLALAAAPALAGGEIRGEVADALLLKSSWNEAGRLPQLAGARVTLQTPAEQPVAQAVTDGQGRYRLGDIPEGEYCLLAESPDYRPFLRRDIRVREGRVLRINLELLPLKLPDVPPVNAGPPETGGDKPVSLEDLYIDPSRVRKP</sequence>
<comment type="caution">
    <text evidence="3">The sequence shown here is derived from an EMBL/GenBank/DDBJ whole genome shotgun (WGS) entry which is preliminary data.</text>
</comment>
<dbReference type="Pfam" id="PF13620">
    <property type="entry name" value="CarboxypepD_reg"/>
    <property type="match status" value="1"/>
</dbReference>
<dbReference type="Proteomes" id="UP000292423">
    <property type="component" value="Unassembled WGS sequence"/>
</dbReference>
<feature type="signal peptide" evidence="2">
    <location>
        <begin position="1"/>
        <end position="29"/>
    </location>
</feature>
<accession>A0A4Q7ZD22</accession>
<feature type="region of interest" description="Disordered" evidence="1">
    <location>
        <begin position="130"/>
        <end position="162"/>
    </location>
</feature>
<keyword evidence="4" id="KW-1185">Reference proteome</keyword>
<reference evidence="3 4" key="1">
    <citation type="submission" date="2019-02" db="EMBL/GenBank/DDBJ databases">
        <title>Genomic Encyclopedia of Type Strains, Phase IV (KMG-IV): sequencing the most valuable type-strain genomes for metagenomic binning, comparative biology and taxonomic classification.</title>
        <authorList>
            <person name="Goeker M."/>
        </authorList>
    </citation>
    <scope>NUCLEOTIDE SEQUENCE [LARGE SCALE GENOMIC DNA]</scope>
    <source>
        <strain evidence="3 4">DSM 105135</strain>
    </source>
</reference>
<protein>
    <submittedName>
        <fullName evidence="3">Carboxypeptidase family protein</fullName>
    </submittedName>
</protein>
<evidence type="ECO:0000313" key="4">
    <source>
        <dbReference type="Proteomes" id="UP000292423"/>
    </source>
</evidence>
<dbReference type="GO" id="GO:0004180">
    <property type="term" value="F:carboxypeptidase activity"/>
    <property type="evidence" value="ECO:0007669"/>
    <property type="project" value="UniProtKB-KW"/>
</dbReference>